<reference evidence="2 3" key="1">
    <citation type="submission" date="2022-01" db="EMBL/GenBank/DDBJ databases">
        <title>Desulfofustis limnae sp. nov., a novel mesophilic sulfate-reducing bacterium isolated from marsh soil.</title>
        <authorList>
            <person name="Watanabe M."/>
            <person name="Takahashi A."/>
            <person name="Kojima H."/>
            <person name="Fukui M."/>
        </authorList>
    </citation>
    <scope>NUCLEOTIDE SEQUENCE [LARGE SCALE GENOMIC DNA]</scope>
    <source>
        <strain evidence="2 3">PPLL</strain>
    </source>
</reference>
<organism evidence="2 3">
    <name type="scientific">Desulfofustis limnaeus</name>
    <dbReference type="NCBI Taxonomy" id="2740163"/>
    <lineage>
        <taxon>Bacteria</taxon>
        <taxon>Pseudomonadati</taxon>
        <taxon>Thermodesulfobacteriota</taxon>
        <taxon>Desulfobulbia</taxon>
        <taxon>Desulfobulbales</taxon>
        <taxon>Desulfocapsaceae</taxon>
        <taxon>Desulfofustis</taxon>
    </lineage>
</organism>
<dbReference type="EMBL" id="AP025516">
    <property type="protein sequence ID" value="BDD87288.1"/>
    <property type="molecule type" value="Genomic_DNA"/>
</dbReference>
<keyword evidence="3" id="KW-1185">Reference proteome</keyword>
<gene>
    <name evidence="2" type="ORF">DPPLL_16530</name>
</gene>
<protein>
    <recommendedName>
        <fullName evidence="4">SprA-related family protein</fullName>
    </recommendedName>
</protein>
<accession>A0ABN6M2Z8</accession>
<feature type="region of interest" description="Disordered" evidence="1">
    <location>
        <begin position="187"/>
        <end position="217"/>
    </location>
</feature>
<dbReference type="InterPro" id="IPR021973">
    <property type="entry name" value="SprA-related"/>
</dbReference>
<sequence length="236" mass="25139">MTRISPAPTISPPDRSGRQLPQPTVDPAGIRLNKTGAASPYPDRVSLSRSKPEAGTAAGASDSTSHPAGRPTTDVETLSQYQQLLQLQSRDQEVRAHEQAHLAVAGPYARGAAAYVYQRGSDGRLYAVGGEVAIDVGKERTPEATIRKMQTVRRAALAPLNPSAADRQIAARASLLLAQAQQELQMAGYREQQGEKQDEATGSEAAPDDSAAAAIERNRGLRSIKAYQQTSALSDR</sequence>
<name>A0ABN6M2Z8_9BACT</name>
<evidence type="ECO:0000313" key="3">
    <source>
        <dbReference type="Proteomes" id="UP000830055"/>
    </source>
</evidence>
<evidence type="ECO:0000313" key="2">
    <source>
        <dbReference type="EMBL" id="BDD87288.1"/>
    </source>
</evidence>
<evidence type="ECO:0000256" key="1">
    <source>
        <dbReference type="SAM" id="MobiDB-lite"/>
    </source>
</evidence>
<dbReference type="RefSeq" id="WP_284154324.1">
    <property type="nucleotide sequence ID" value="NZ_AP025516.1"/>
</dbReference>
<feature type="compositionally biased region" description="Low complexity" evidence="1">
    <location>
        <begin position="54"/>
        <end position="65"/>
    </location>
</feature>
<dbReference type="Pfam" id="PF12118">
    <property type="entry name" value="SprA-related"/>
    <property type="match status" value="1"/>
</dbReference>
<feature type="region of interest" description="Disordered" evidence="1">
    <location>
        <begin position="1"/>
        <end position="77"/>
    </location>
</feature>
<evidence type="ECO:0008006" key="4">
    <source>
        <dbReference type="Google" id="ProtNLM"/>
    </source>
</evidence>
<dbReference type="Proteomes" id="UP000830055">
    <property type="component" value="Chromosome"/>
</dbReference>
<proteinExistence type="predicted"/>